<comment type="subcellular location">
    <subcellularLocation>
        <location evidence="1">Nucleus speckle</location>
    </subcellularLocation>
</comment>
<dbReference type="Pfam" id="PF00505">
    <property type="entry name" value="HMG_box"/>
    <property type="match status" value="1"/>
</dbReference>
<reference evidence="15" key="2">
    <citation type="submission" date="2025-08" db="UniProtKB">
        <authorList>
            <consortium name="RefSeq"/>
        </authorList>
    </citation>
    <scope>IDENTIFICATION</scope>
</reference>
<accession>A0ABM4B4K4</accession>
<dbReference type="InterPro" id="IPR050140">
    <property type="entry name" value="SRY-related_HMG-box_TF-like"/>
</dbReference>
<evidence type="ECO:0000256" key="5">
    <source>
        <dbReference type="ARBA" id="ARBA00022860"/>
    </source>
</evidence>
<comment type="similarity">
    <text evidence="2">Belongs to the SRY family.</text>
</comment>
<evidence type="ECO:0000256" key="12">
    <source>
        <dbReference type="PROSITE-ProRule" id="PRU00267"/>
    </source>
</evidence>
<evidence type="ECO:0000256" key="4">
    <source>
        <dbReference type="ARBA" id="ARBA00022782"/>
    </source>
</evidence>
<dbReference type="PROSITE" id="PS50118">
    <property type="entry name" value="HMG_BOX_2"/>
    <property type="match status" value="1"/>
</dbReference>
<reference evidence="14" key="1">
    <citation type="submission" date="2025-05" db="UniProtKB">
        <authorList>
            <consortium name="RefSeq"/>
        </authorList>
    </citation>
    <scope>NUCLEOTIDE SEQUENCE [LARGE SCALE GENOMIC DNA]</scope>
</reference>
<evidence type="ECO:0000256" key="2">
    <source>
        <dbReference type="ARBA" id="ARBA00005998"/>
    </source>
</evidence>
<keyword evidence="6" id="KW-0726">Sexual differentiation</keyword>
<name>A0ABM4B4K4_HYDVU</name>
<sequence>MELPRFVKQDTLCDSLIEDSIYEDSFIENLFKRRCVEKFPREKIAKRPMNSFLLWAKSVRRKFASENPNLTNTEISRLLGKVWKDMSEVEKLPFIQSAKCLRTKFMQDYPNYHYFFKKKKFSQLNNTSFSEMASKIRSNDLNAYEIFKCLNMSEVIERNDLKSFGYLQSALGDYQNKRNNNQNTLSPKVLTKNISNKFISNVQLNAKSNKNKSDSFDENPQTHKETTTLHYYSDEAQCSCENSSNINNEEDFNQNNQMKEREDVIELDSELREFFQSLEKGFGYYE</sequence>
<evidence type="ECO:0000313" key="15">
    <source>
        <dbReference type="RefSeq" id="XP_065643738.1"/>
    </source>
</evidence>
<dbReference type="RefSeq" id="XP_065643738.1">
    <property type="nucleotide sequence ID" value="XM_065787666.1"/>
</dbReference>
<dbReference type="SUPFAM" id="SSF47095">
    <property type="entry name" value="HMG-box"/>
    <property type="match status" value="1"/>
</dbReference>
<dbReference type="Proteomes" id="UP001652625">
    <property type="component" value="Chromosome 01"/>
</dbReference>
<evidence type="ECO:0000256" key="9">
    <source>
        <dbReference type="ARBA" id="ARBA00023163"/>
    </source>
</evidence>
<protein>
    <recommendedName>
        <fullName evidence="3">Sex-determining region Y protein</fullName>
    </recommendedName>
    <alternativeName>
        <fullName evidence="10">Testis-determining factor</fullName>
    </alternativeName>
</protein>
<evidence type="ECO:0000256" key="11">
    <source>
        <dbReference type="ARBA" id="ARBA00045821"/>
    </source>
</evidence>
<keyword evidence="4" id="KW-0221">Differentiation</keyword>
<dbReference type="InterPro" id="IPR036910">
    <property type="entry name" value="HMG_box_dom_sf"/>
</dbReference>
<dbReference type="InterPro" id="IPR009071">
    <property type="entry name" value="HMG_box_dom"/>
</dbReference>
<evidence type="ECO:0000256" key="1">
    <source>
        <dbReference type="ARBA" id="ARBA00004324"/>
    </source>
</evidence>
<gene>
    <name evidence="15" type="primary">LOC136075200</name>
</gene>
<evidence type="ECO:0000256" key="6">
    <source>
        <dbReference type="ARBA" id="ARBA00022928"/>
    </source>
</evidence>
<proteinExistence type="inferred from homology"/>
<keyword evidence="5" id="KW-0112">Calmodulin-binding</keyword>
<keyword evidence="9" id="KW-0804">Transcription</keyword>
<keyword evidence="7 12" id="KW-0238">DNA-binding</keyword>
<evidence type="ECO:0000256" key="7">
    <source>
        <dbReference type="ARBA" id="ARBA00023125"/>
    </source>
</evidence>
<evidence type="ECO:0000256" key="10">
    <source>
        <dbReference type="ARBA" id="ARBA00032498"/>
    </source>
</evidence>
<evidence type="ECO:0000256" key="3">
    <source>
        <dbReference type="ARBA" id="ARBA00019052"/>
    </source>
</evidence>
<evidence type="ECO:0000256" key="8">
    <source>
        <dbReference type="ARBA" id="ARBA00023159"/>
    </source>
</evidence>
<keyword evidence="12" id="KW-0539">Nucleus</keyword>
<feature type="DNA-binding region" description="HMG box" evidence="12">
    <location>
        <begin position="45"/>
        <end position="113"/>
    </location>
</feature>
<evidence type="ECO:0000313" key="14">
    <source>
        <dbReference type="Proteomes" id="UP001652625"/>
    </source>
</evidence>
<dbReference type="SMART" id="SM00398">
    <property type="entry name" value="HMG"/>
    <property type="match status" value="1"/>
</dbReference>
<dbReference type="PANTHER" id="PTHR10270:SF161">
    <property type="entry name" value="SEX-DETERMINING REGION Y PROTEIN"/>
    <property type="match status" value="1"/>
</dbReference>
<dbReference type="Gene3D" id="1.10.30.10">
    <property type="entry name" value="High mobility group box domain"/>
    <property type="match status" value="1"/>
</dbReference>
<dbReference type="PANTHER" id="PTHR10270">
    <property type="entry name" value="SOX TRANSCRIPTION FACTOR"/>
    <property type="match status" value="1"/>
</dbReference>
<evidence type="ECO:0000259" key="13">
    <source>
        <dbReference type="PROSITE" id="PS50118"/>
    </source>
</evidence>
<comment type="function">
    <text evidence="11">Transcriptional regulator that controls a genetic switch in male development. It is necessary and sufficient for initiating male sex determination by directing the development of supporting cell precursors (pre-Sertoli cells) as Sertoli rather than granulosa cells. Involved in different aspects of gene regulation including promoter activation or repression. Binds to the DNA consensus sequence 5'-[AT]AACAA[AT]-3'. SRY HMG box recognizes DNA by partial intercalation in the minor groove and promotes DNA bending. Also involved in pre-mRNA splicing. In male adult brain involved in the maintenance of motor functions of dopaminergic neurons.</text>
</comment>
<keyword evidence="14" id="KW-1185">Reference proteome</keyword>
<dbReference type="GeneID" id="136075200"/>
<organism evidence="14 15">
    <name type="scientific">Hydra vulgaris</name>
    <name type="common">Hydra</name>
    <name type="synonym">Hydra attenuata</name>
    <dbReference type="NCBI Taxonomy" id="6087"/>
    <lineage>
        <taxon>Eukaryota</taxon>
        <taxon>Metazoa</taxon>
        <taxon>Cnidaria</taxon>
        <taxon>Hydrozoa</taxon>
        <taxon>Hydroidolina</taxon>
        <taxon>Anthoathecata</taxon>
        <taxon>Aplanulata</taxon>
        <taxon>Hydridae</taxon>
        <taxon>Hydra</taxon>
    </lineage>
</organism>
<keyword evidence="8" id="KW-0010">Activator</keyword>
<feature type="domain" description="HMG box" evidence="13">
    <location>
        <begin position="45"/>
        <end position="113"/>
    </location>
</feature>